<feature type="region of interest" description="Disordered" evidence="2">
    <location>
        <begin position="1108"/>
        <end position="1131"/>
    </location>
</feature>
<gene>
    <name evidence="3" type="ORF">PPERSA_10968</name>
</gene>
<feature type="compositionally biased region" description="Polar residues" evidence="2">
    <location>
        <begin position="1299"/>
        <end position="1314"/>
    </location>
</feature>
<evidence type="ECO:0000313" key="4">
    <source>
        <dbReference type="Proteomes" id="UP000054937"/>
    </source>
</evidence>
<feature type="region of interest" description="Disordered" evidence="2">
    <location>
        <begin position="1634"/>
        <end position="1659"/>
    </location>
</feature>
<reference evidence="3 4" key="1">
    <citation type="journal article" date="2015" name="Sci. Rep.">
        <title>Genome of the facultative scuticociliatosis pathogen Pseudocohnilembus persalinus provides insight into its virulence through horizontal gene transfer.</title>
        <authorList>
            <person name="Xiong J."/>
            <person name="Wang G."/>
            <person name="Cheng J."/>
            <person name="Tian M."/>
            <person name="Pan X."/>
            <person name="Warren A."/>
            <person name="Jiang C."/>
            <person name="Yuan D."/>
            <person name="Miao W."/>
        </authorList>
    </citation>
    <scope>NUCLEOTIDE SEQUENCE [LARGE SCALE GENOMIC DNA]</scope>
    <source>
        <strain evidence="3">36N120E</strain>
    </source>
</reference>
<feature type="region of interest" description="Disordered" evidence="2">
    <location>
        <begin position="1209"/>
        <end position="1256"/>
    </location>
</feature>
<feature type="compositionally biased region" description="Basic and acidic residues" evidence="2">
    <location>
        <begin position="775"/>
        <end position="791"/>
    </location>
</feature>
<sequence length="1837" mass="217788">MQSKKIEFKDAYLQKILHSFKIKTEKQGKKLLQQIRQETKNFITNFLALNNREHLIHQFINYNKALKEKVQIQQKIKQKQNHSFSQSSSFASSSENNSDQENNNQEQDKSNSSFNPSKYSLKHKKLHLIKKSKKKKEQKENILLSSSVFSENYEKETYESEFKDFNEFQFHLPEQQLSLSDSNNTTITSQNSQKILKNQNTDPENHNNLSENQNKNSIENLKLVNQNSQDEINLQDMNSSKKSQNPEISYNTQQTDKINYKTQKQNNFQPEIQNEKAQPQTFGQYNLKQIMKFFRNDYNYSNFQLKNVIFFNFPWKLNKTKTTPQQRKKQLEEEEEKIKKENRKNSEQNQLNSLNSISSLDSQENNNNQNNNNYNKNNSNNSIKFKKSLKNQSQSPSSSSLKKFSNNNNINNKKNSQLSTELSLQMEEGKKFNSKLRKNFKNLSVKKSHHSQITKYNKSGQPKEQLVILKLKNLPASHEIFTEKFFQKHIDEKVYDFNIESDEDEEIMQKKNNITKLRLKVMKKEQKKDQLENSQEIPSNIKRYTYLFKDFEINNENFGGTENLVKQWSDIISSSSTESLSKDINQQQQSLQNSSNQESISLQSEESQQQIEETQEKIEDIQENQNQNDQEKQEQEQIIFENQQNTETLLNIKNQEKNQNQEQFQKKETIQNLNLNQQKEENNKKELNNEISKTNEEEKQGQNQDNEKIQTITEKIIFNKKYENKMEKKEEKNYFQSDLDEIEYPKTKKINQQSYNKKQIKKLNNSKEHLKKTGKSQEKQKIDKNFKESKQVENNTLQPIQNQKKNLYVENENNPQITQNDNQEQNAKKKENKSQIENKPKQFLQNILNNKTLKKNVQKDKSTNKNTSETKNVQSNSEKKKDNLLIMENKKEQLVKSMKAEEIHRLADELQIKQKELELEKEKKKNEKKIQTENSLLKSFFSNMNQFFIQKSKQNKENEKEKINKQTDEQQKQENYIEETKKNINQQENQDITSKTSKNIEKENEKEKEQEKKNQNQIIQENSSPINNDISQNQNQIQINQTQPKSQQQNQEQQQINSQTQNQNLDKEKIITKNLPQSPTNLQQKINHSPLISQQNTSNQTIINNQNTQQEKQIEKIQDQPKISDKKNNINNQNQQNLQKEEEEFKKTENFQPKNKFLQNFLGKKQKQTNNQDQNVDQKENQIQNSQIKQEINQNLNNNVQNTDISEQFSKQEQNQETAQKSDQTEPSQKQEARVQFHRKKSSENLLKSENLSQPERVDVVSSRKFNQNQNNQVGFHKYQVNNSLIINEVSAINESDNTVSNVSTDSLHSQKQSQHFDLESSKNSSISKKSPNIFTHFRLKQAFKDLIKQTPYAYFDLYLDDSHFENENQKNSQLQQQTVKELEIIKMDFINKKLELFVVDYLIDLLPQHQKDKNLLKNFTQLQNQFTIQNQLIIQSLKQTLIEYSQKSAKTQAKLQHFILDPTKNTLNPQKIFDKFEKSKLQIQKFLKQNTPENLQNLLYQALTKESQKTDFSSIAALLTQKQQQNTKLTNSQVQAEIKPYFSLLNLKIFVDNLYENQQNLENPQNFQNINQTYSQTQRQNLPEFQNYLQIPEILDQEIFPHTYQQYMDLKSSHLFKLALRNKLGQNPDFFNNLQNENDDINNYNDDLEDDENSPKNSENQLKINFQQNNIFHQNDTQTQTPNQELHEYMLKFLPQIPYSKSGKSPSQKNKFQDQQAQILPICLKLVQLLENWQNLQQQQNIQQQQNLQQQQQQNLQQQQNIKQQQQIKQKNIISALQEEFSDIHNIFRQNCQPYEIYLDLGLCVSHVKVMINRLKLNENQEIDLLWIPYLYQIKR</sequence>
<dbReference type="InParanoid" id="A0A0V0QC96"/>
<evidence type="ECO:0000313" key="3">
    <source>
        <dbReference type="EMBL" id="KRW99849.1"/>
    </source>
</evidence>
<protein>
    <submittedName>
        <fullName evidence="3">Uncharacterized protein</fullName>
    </submittedName>
</protein>
<dbReference type="EMBL" id="LDAU01000203">
    <property type="protein sequence ID" value="KRW99849.1"/>
    <property type="molecule type" value="Genomic_DNA"/>
</dbReference>
<feature type="region of interest" description="Disordered" evidence="2">
    <location>
        <begin position="579"/>
        <end position="615"/>
    </location>
</feature>
<evidence type="ECO:0000256" key="2">
    <source>
        <dbReference type="SAM" id="MobiDB-lite"/>
    </source>
</evidence>
<feature type="region of interest" description="Disordered" evidence="2">
    <location>
        <begin position="1039"/>
        <end position="1063"/>
    </location>
</feature>
<feature type="region of interest" description="Disordered" evidence="2">
    <location>
        <begin position="952"/>
        <end position="1016"/>
    </location>
</feature>
<organism evidence="3 4">
    <name type="scientific">Pseudocohnilembus persalinus</name>
    <name type="common">Ciliate</name>
    <dbReference type="NCBI Taxonomy" id="266149"/>
    <lineage>
        <taxon>Eukaryota</taxon>
        <taxon>Sar</taxon>
        <taxon>Alveolata</taxon>
        <taxon>Ciliophora</taxon>
        <taxon>Intramacronucleata</taxon>
        <taxon>Oligohymenophorea</taxon>
        <taxon>Scuticociliatia</taxon>
        <taxon>Philasterida</taxon>
        <taxon>Pseudocohnilembidae</taxon>
        <taxon>Pseudocohnilembus</taxon>
    </lineage>
</organism>
<feature type="region of interest" description="Disordered" evidence="2">
    <location>
        <begin position="237"/>
        <end position="256"/>
    </location>
</feature>
<feature type="compositionally biased region" description="Polar residues" evidence="2">
    <location>
        <begin position="1209"/>
        <end position="1228"/>
    </location>
</feature>
<dbReference type="Proteomes" id="UP000054937">
    <property type="component" value="Unassembled WGS sequence"/>
</dbReference>
<proteinExistence type="predicted"/>
<evidence type="ECO:0000256" key="1">
    <source>
        <dbReference type="SAM" id="Coils"/>
    </source>
</evidence>
<feature type="compositionally biased region" description="Basic and acidic residues" evidence="2">
    <location>
        <begin position="1112"/>
        <end position="1128"/>
    </location>
</feature>
<feature type="compositionally biased region" description="Polar residues" evidence="2">
    <location>
        <begin position="864"/>
        <end position="876"/>
    </location>
</feature>
<feature type="compositionally biased region" description="Basic and acidic residues" evidence="2">
    <location>
        <begin position="954"/>
        <end position="972"/>
    </location>
</feature>
<feature type="compositionally biased region" description="Polar residues" evidence="2">
    <location>
        <begin position="792"/>
        <end position="818"/>
    </location>
</feature>
<feature type="compositionally biased region" description="Low complexity" evidence="2">
    <location>
        <begin position="1244"/>
        <end position="1253"/>
    </location>
</feature>
<feature type="coiled-coil region" evidence="1">
    <location>
        <begin position="1735"/>
        <end position="1770"/>
    </location>
</feature>
<feature type="region of interest" description="Disordered" evidence="2">
    <location>
        <begin position="1299"/>
        <end position="1327"/>
    </location>
</feature>
<feature type="region of interest" description="Disordered" evidence="2">
    <location>
        <begin position="321"/>
        <end position="417"/>
    </location>
</feature>
<feature type="region of interest" description="Disordered" evidence="2">
    <location>
        <begin position="764"/>
        <end position="885"/>
    </location>
</feature>
<feature type="coiled-coil region" evidence="1">
    <location>
        <begin position="507"/>
        <end position="534"/>
    </location>
</feature>
<feature type="compositionally biased region" description="Basic and acidic residues" evidence="2">
    <location>
        <begin position="336"/>
        <end position="346"/>
    </location>
</feature>
<feature type="compositionally biased region" description="Low complexity" evidence="2">
    <location>
        <begin position="390"/>
        <end position="417"/>
    </location>
</feature>
<feature type="compositionally biased region" description="Low complexity" evidence="2">
    <location>
        <begin position="579"/>
        <end position="612"/>
    </location>
</feature>
<feature type="compositionally biased region" description="Low complexity" evidence="2">
    <location>
        <begin position="347"/>
        <end position="383"/>
    </location>
</feature>
<name>A0A0V0QC96_PSEPJ</name>
<comment type="caution">
    <text evidence="3">The sequence shown here is derived from an EMBL/GenBank/DDBJ whole genome shotgun (WGS) entry which is preliminary data.</text>
</comment>
<feature type="region of interest" description="Disordered" evidence="2">
    <location>
        <begin position="77"/>
        <end position="121"/>
    </location>
</feature>
<keyword evidence="4" id="KW-1185">Reference proteome</keyword>
<accession>A0A0V0QC96</accession>
<feature type="compositionally biased region" description="Low complexity" evidence="2">
    <location>
        <begin position="83"/>
        <end position="113"/>
    </location>
</feature>
<feature type="compositionally biased region" description="Basic and acidic residues" evidence="2">
    <location>
        <begin position="998"/>
        <end position="1014"/>
    </location>
</feature>
<feature type="compositionally biased region" description="Basic and acidic residues" evidence="2">
    <location>
        <begin position="826"/>
        <end position="840"/>
    </location>
</feature>
<feature type="coiled-coil region" evidence="1">
    <location>
        <begin position="670"/>
        <end position="704"/>
    </location>
</feature>
<keyword evidence="1" id="KW-0175">Coiled coil</keyword>
<feature type="compositionally biased region" description="Low complexity" evidence="2">
    <location>
        <begin position="1634"/>
        <end position="1646"/>
    </location>
</feature>
<feature type="compositionally biased region" description="Polar residues" evidence="2">
    <location>
        <begin position="983"/>
        <end position="993"/>
    </location>
</feature>